<organism evidence="2 3">
    <name type="scientific">Mycena maculata</name>
    <dbReference type="NCBI Taxonomy" id="230809"/>
    <lineage>
        <taxon>Eukaryota</taxon>
        <taxon>Fungi</taxon>
        <taxon>Dikarya</taxon>
        <taxon>Basidiomycota</taxon>
        <taxon>Agaricomycotina</taxon>
        <taxon>Agaricomycetes</taxon>
        <taxon>Agaricomycetidae</taxon>
        <taxon>Agaricales</taxon>
        <taxon>Marasmiineae</taxon>
        <taxon>Mycenaceae</taxon>
        <taxon>Mycena</taxon>
    </lineage>
</organism>
<dbReference type="SUPFAM" id="SSF52047">
    <property type="entry name" value="RNI-like"/>
    <property type="match status" value="1"/>
</dbReference>
<gene>
    <name evidence="2" type="ORF">DFH07DRAFT_1059861</name>
</gene>
<comment type="caution">
    <text evidence="2">The sequence shown here is derived from an EMBL/GenBank/DDBJ whole genome shotgun (WGS) entry which is preliminary data.</text>
</comment>
<dbReference type="InterPro" id="IPR036047">
    <property type="entry name" value="F-box-like_dom_sf"/>
</dbReference>
<dbReference type="PROSITE" id="PS50181">
    <property type="entry name" value="FBOX"/>
    <property type="match status" value="1"/>
</dbReference>
<accession>A0AAD7JBA4</accession>
<name>A0AAD7JBA4_9AGAR</name>
<dbReference type="Pfam" id="PF00646">
    <property type="entry name" value="F-box"/>
    <property type="match status" value="1"/>
</dbReference>
<dbReference type="InterPro" id="IPR001810">
    <property type="entry name" value="F-box_dom"/>
</dbReference>
<dbReference type="AlphaFoldDB" id="A0AAD7JBA4"/>
<sequence length="382" mass="43408">MPAVLPQELLDKIIGHLDRPSLRACSLVSSPFRIPTQRLVFQSLVIPYIDSPKAESLLTESAHISGYVRDLQIELVPFLSFHNQSIASILSILYRVERMSIQGRDTSWDDMPYRLQTAIQNFVGLPSLHSLNLSHIQYIPSSFIFRALSSLRNFNMYNIGMDPSENSSVALVLHSSSFIPRTEQIIMSSTFPHDIPRILDFILHPRTPGYLDNIRRLVVGFSPQTHVQSKRLIVGTSGTLRYLQIRCGVFRVPVDLPHLPALRTLELKIHLGESEHFPTSLGETIATFPAAIPSIEVVNLVFYRTDWRRWRDDEGGPFPVFDVYLEKLPKLCRVVCHLSLAYPESSATGFFACIRRRFPALQEAKILALSRGSDEQTSRWFP</sequence>
<dbReference type="CDD" id="cd09917">
    <property type="entry name" value="F-box_SF"/>
    <property type="match status" value="1"/>
</dbReference>
<dbReference type="SUPFAM" id="SSF81383">
    <property type="entry name" value="F-box domain"/>
    <property type="match status" value="1"/>
</dbReference>
<protein>
    <recommendedName>
        <fullName evidence="1">F-box domain-containing protein</fullName>
    </recommendedName>
</protein>
<keyword evidence="3" id="KW-1185">Reference proteome</keyword>
<evidence type="ECO:0000313" key="3">
    <source>
        <dbReference type="Proteomes" id="UP001215280"/>
    </source>
</evidence>
<dbReference type="EMBL" id="JARJLG010000046">
    <property type="protein sequence ID" value="KAJ7761177.1"/>
    <property type="molecule type" value="Genomic_DNA"/>
</dbReference>
<dbReference type="Proteomes" id="UP001215280">
    <property type="component" value="Unassembled WGS sequence"/>
</dbReference>
<evidence type="ECO:0000313" key="2">
    <source>
        <dbReference type="EMBL" id="KAJ7761177.1"/>
    </source>
</evidence>
<evidence type="ECO:0000259" key="1">
    <source>
        <dbReference type="PROSITE" id="PS50181"/>
    </source>
</evidence>
<feature type="domain" description="F-box" evidence="1">
    <location>
        <begin position="1"/>
        <end position="44"/>
    </location>
</feature>
<reference evidence="2" key="1">
    <citation type="submission" date="2023-03" db="EMBL/GenBank/DDBJ databases">
        <title>Massive genome expansion in bonnet fungi (Mycena s.s.) driven by repeated elements and novel gene families across ecological guilds.</title>
        <authorList>
            <consortium name="Lawrence Berkeley National Laboratory"/>
            <person name="Harder C.B."/>
            <person name="Miyauchi S."/>
            <person name="Viragh M."/>
            <person name="Kuo A."/>
            <person name="Thoen E."/>
            <person name="Andreopoulos B."/>
            <person name="Lu D."/>
            <person name="Skrede I."/>
            <person name="Drula E."/>
            <person name="Henrissat B."/>
            <person name="Morin E."/>
            <person name="Kohler A."/>
            <person name="Barry K."/>
            <person name="LaButti K."/>
            <person name="Morin E."/>
            <person name="Salamov A."/>
            <person name="Lipzen A."/>
            <person name="Mereny Z."/>
            <person name="Hegedus B."/>
            <person name="Baldrian P."/>
            <person name="Stursova M."/>
            <person name="Weitz H."/>
            <person name="Taylor A."/>
            <person name="Grigoriev I.V."/>
            <person name="Nagy L.G."/>
            <person name="Martin F."/>
            <person name="Kauserud H."/>
        </authorList>
    </citation>
    <scope>NUCLEOTIDE SEQUENCE</scope>
    <source>
        <strain evidence="2">CBHHK188m</strain>
    </source>
</reference>
<proteinExistence type="predicted"/>